<dbReference type="PANTHER" id="PTHR33706:SF1">
    <property type="entry name" value="TPR REPEAT PROTEIN"/>
    <property type="match status" value="1"/>
</dbReference>
<dbReference type="Proteomes" id="UP000036458">
    <property type="component" value="Chromosome"/>
</dbReference>
<dbReference type="Gene3D" id="2.20.110.10">
    <property type="entry name" value="Histone H3 K4-specific methyltransferase SET7/9 N-terminal domain"/>
    <property type="match status" value="3"/>
</dbReference>
<dbReference type="OrthoDB" id="893951at2"/>
<proteinExistence type="predicted"/>
<evidence type="ECO:0008006" key="3">
    <source>
        <dbReference type="Google" id="ProtNLM"/>
    </source>
</evidence>
<dbReference type="KEGG" id="ruf:TH63_13515"/>
<dbReference type="RefSeq" id="WP_048921404.1">
    <property type="nucleotide sequence ID" value="NZ_CP010777.1"/>
</dbReference>
<dbReference type="PATRIC" id="fig|1379910.4.peg.2934"/>
<reference evidence="1 2" key="1">
    <citation type="submission" date="2015-01" db="EMBL/GenBank/DDBJ databases">
        <title>Rufibacter sp./DG31D/ whole genome sequencing.</title>
        <authorList>
            <person name="Kim M.K."/>
            <person name="Srinivasan S."/>
            <person name="Lee J.-J."/>
        </authorList>
    </citation>
    <scope>NUCLEOTIDE SEQUENCE [LARGE SCALE GENOMIC DNA]</scope>
    <source>
        <strain evidence="1 2">DG31D</strain>
    </source>
</reference>
<dbReference type="STRING" id="1379910.TH63_13515"/>
<evidence type="ECO:0000313" key="1">
    <source>
        <dbReference type="EMBL" id="AKQ46410.1"/>
    </source>
</evidence>
<name>A0A0H4VKT2_9BACT</name>
<organism evidence="1 2">
    <name type="scientific">Rufibacter radiotolerans</name>
    <dbReference type="NCBI Taxonomy" id="1379910"/>
    <lineage>
        <taxon>Bacteria</taxon>
        <taxon>Pseudomonadati</taxon>
        <taxon>Bacteroidota</taxon>
        <taxon>Cytophagia</taxon>
        <taxon>Cytophagales</taxon>
        <taxon>Hymenobacteraceae</taxon>
        <taxon>Rufibacter</taxon>
    </lineage>
</organism>
<dbReference type="SUPFAM" id="SSF82185">
    <property type="entry name" value="Histone H3 K4-specific methyltransferase SET7/9 N-terminal domain"/>
    <property type="match status" value="4"/>
</dbReference>
<protein>
    <recommendedName>
        <fullName evidence="3">Antitoxin component YwqK of the YwqJK toxin-antitoxin module</fullName>
    </recommendedName>
</protein>
<dbReference type="EMBL" id="CP010777">
    <property type="protein sequence ID" value="AKQ46410.1"/>
    <property type="molecule type" value="Genomic_DNA"/>
</dbReference>
<evidence type="ECO:0000313" key="2">
    <source>
        <dbReference type="Proteomes" id="UP000036458"/>
    </source>
</evidence>
<sequence>MNKILLLFCFFLIQTLTCLGQRLTLPELINLCERQGWESVNNSLLNKGWIYHESNKGDSENFSTITWSFNKEHYSNKAQGWFYLYTYKGRPSKLGISVFNKPAYVAIYNGLSAAGFKLTKSSIEDDQVISTYANPSFYLNISTQKREDNDWSDRSLTAYVITIIRKSGIYDPNNGSKVDYYEDGTVKMEYSLKNGNLHGQVNTYHENGKLAKKGTYLNGQGNGSFIEYDEEGTITSKYSMANDELHGLVTIYSDGRKSIEKEFLQGTQTGKYAEYHYSEEDQQLNLKILGFTVDSEKSGKWQTFIFEEGKEVLVETINYKNGQKHGLVEEFVNSDTLEIATYNNGILEGPYKRKISKSLSTSEGEVISSYWDLDASGFYKEGLKSGKWSYFDNDIKVSEGYYTNDKKEGKWINYVLFNPHVGKVLSEETYSRGKKNGVSKRNFLYDLIDDSTDTNIKYYKLIPVLEIATYKDDLKSGPFELKDSTGTLISKGHYLNDNREGIWIESFLDEKADGNGRTYYKGEYKKDKEEGKWLAYKKLDKPLREMTFQEGILNGTYTVFRPNRNPVIKSLYSYNKLTEIVLYDSLGLTPKTKYEIYEEGANSFKYRKMLYEPTTSALLEYWHKKEDGENLDHDTFLSYIFSNKENLTDTTSTYLSGKYFVFNQKGDTLIAGNYHKEKTGLWSYRYPEQNVILESNFVNGEKIDEQFFTLKHQPFSGEFEYIEPETKNKHIIKIKNGLRNGKTTVLDDNNKVVRKENYKAGSIK</sequence>
<dbReference type="AlphaFoldDB" id="A0A0H4VKT2"/>
<keyword evidence="2" id="KW-1185">Reference proteome</keyword>
<dbReference type="Gene3D" id="3.90.930.1">
    <property type="match status" value="1"/>
</dbReference>
<accession>A0A0H4VKT2</accession>
<gene>
    <name evidence="1" type="ORF">TH63_13515</name>
</gene>
<dbReference type="PANTHER" id="PTHR33706">
    <property type="entry name" value="MORN VARIANT REPEAT PROTEIN"/>
    <property type="match status" value="1"/>
</dbReference>